<dbReference type="GO" id="GO:0031124">
    <property type="term" value="P:mRNA 3'-end processing"/>
    <property type="evidence" value="ECO:0007669"/>
    <property type="project" value="UniProtKB-UniRule"/>
</dbReference>
<dbReference type="GO" id="GO:0003723">
    <property type="term" value="F:RNA binding"/>
    <property type="evidence" value="ECO:0007669"/>
    <property type="project" value="UniProtKB-UniRule"/>
</dbReference>
<keyword evidence="9 11" id="KW-0539">Nucleus</keyword>
<keyword evidence="15" id="KW-1185">Reference proteome</keyword>
<keyword evidence="4 10" id="KW-0479">Metal-binding</keyword>
<evidence type="ECO:0000256" key="4">
    <source>
        <dbReference type="ARBA" id="ARBA00022723"/>
    </source>
</evidence>
<keyword evidence="5 11" id="KW-0677">Repeat</keyword>
<keyword evidence="6 10" id="KW-0863">Zinc-finger</keyword>
<dbReference type="InterPro" id="IPR000571">
    <property type="entry name" value="Znf_CCCH"/>
</dbReference>
<dbReference type="PROSITE" id="PS50103">
    <property type="entry name" value="ZF_C3H1"/>
    <property type="match status" value="3"/>
</dbReference>
<evidence type="ECO:0000256" key="1">
    <source>
        <dbReference type="ARBA" id="ARBA00004123"/>
    </source>
</evidence>
<evidence type="ECO:0000256" key="6">
    <source>
        <dbReference type="ARBA" id="ARBA00022771"/>
    </source>
</evidence>
<dbReference type="Ensembl" id="ENSSSUT00005026336.1">
    <property type="protein sequence ID" value="ENSSSUP00005022990.1"/>
    <property type="gene ID" value="ENSSSUG00005014898.1"/>
</dbReference>
<sequence length="302" mass="34113">MQEIIASVDHIKFDLEIAVEQQLGAQPLPFPGMDKSGAAVCEFFLKAACGKGGMCPFRHISGEKTVVCKHWLRGLCKKGDQCEFLHEYDMTKMPECYFYSKFGECSNKECPFLHIDPESKIKDCPWYDRGFCKHALDLNCRWEPLSSPHCHSRRSLRQREPHRSSGSCRVKTAAQATGDPGRWSRSPVTSVARKDTTPTDAPKATWPFSVDSDSSWSQLRAAQGAPFLGTTLSHTWERAFNCLMPVLVQLWLGWAVRHTRVHHSDGLRLLVSLLFCCKLFKKGTSTPVWSSWHHVCLGILCV</sequence>
<feature type="zinc finger region" description="C3H1-type" evidence="10">
    <location>
        <begin position="35"/>
        <end position="59"/>
    </location>
</feature>
<evidence type="ECO:0000256" key="10">
    <source>
        <dbReference type="PROSITE-ProRule" id="PRU00723"/>
    </source>
</evidence>
<dbReference type="Gene3D" id="4.10.1000.10">
    <property type="entry name" value="Zinc finger, CCCH-type"/>
    <property type="match status" value="1"/>
</dbReference>
<feature type="region of interest" description="Disordered" evidence="12">
    <location>
        <begin position="149"/>
        <end position="206"/>
    </location>
</feature>
<evidence type="ECO:0000256" key="5">
    <source>
        <dbReference type="ARBA" id="ARBA00022737"/>
    </source>
</evidence>
<comment type="function">
    <text evidence="11">Component of the cleavage and polyadenylation specificity factor (CPSF) complex that play a key role in pre-mRNA 3'-end formation, recognizing the AAUAAA signal sequence and interacting with poly(A) polymerase and other factors to bring about cleavage and poly(A) addition. CPSF4 binds RNA polymers with a preference for poly(U).</text>
</comment>
<evidence type="ECO:0000256" key="2">
    <source>
        <dbReference type="ARBA" id="ARBA00016264"/>
    </source>
</evidence>
<evidence type="ECO:0000313" key="15">
    <source>
        <dbReference type="Proteomes" id="UP000472268"/>
    </source>
</evidence>
<feature type="domain" description="C3H1-type" evidence="13">
    <location>
        <begin position="35"/>
        <end position="59"/>
    </location>
</feature>
<dbReference type="GO" id="GO:0005847">
    <property type="term" value="C:mRNA cleavage and polyadenylation specificity factor complex"/>
    <property type="evidence" value="ECO:0007669"/>
    <property type="project" value="UniProtKB-UniRule"/>
</dbReference>
<dbReference type="Pfam" id="PF15663">
    <property type="entry name" value="zf-CCCH_3"/>
    <property type="match status" value="1"/>
</dbReference>
<keyword evidence="8 11" id="KW-0694">RNA-binding</keyword>
<evidence type="ECO:0000256" key="7">
    <source>
        <dbReference type="ARBA" id="ARBA00022833"/>
    </source>
</evidence>
<reference evidence="14 15" key="1">
    <citation type="submission" date="2019-05" db="EMBL/GenBank/DDBJ databases">
        <title>A Chromosome-scale Meerkat (S. suricatta) Genome Assembly.</title>
        <authorList>
            <person name="Dudchenko O."/>
            <person name="Lieberman Aiden E."/>
            <person name="Tung J."/>
            <person name="Barreiro L.B."/>
            <person name="Clutton-Brock T.H."/>
        </authorList>
    </citation>
    <scope>NUCLEOTIDE SEQUENCE [LARGE SCALE GENOMIC DNA]</scope>
</reference>
<organism evidence="14 15">
    <name type="scientific">Suricata suricatta</name>
    <name type="common">Meerkat</name>
    <dbReference type="NCBI Taxonomy" id="37032"/>
    <lineage>
        <taxon>Eukaryota</taxon>
        <taxon>Metazoa</taxon>
        <taxon>Chordata</taxon>
        <taxon>Craniata</taxon>
        <taxon>Vertebrata</taxon>
        <taxon>Euteleostomi</taxon>
        <taxon>Mammalia</taxon>
        <taxon>Eutheria</taxon>
        <taxon>Laurasiatheria</taxon>
        <taxon>Carnivora</taxon>
        <taxon>Feliformia</taxon>
        <taxon>Herpestidae</taxon>
        <taxon>Suricata</taxon>
    </lineage>
</organism>
<evidence type="ECO:0000256" key="12">
    <source>
        <dbReference type="SAM" id="MobiDB-lite"/>
    </source>
</evidence>
<feature type="domain" description="C3H1-type" evidence="13">
    <location>
        <begin position="62"/>
        <end position="89"/>
    </location>
</feature>
<dbReference type="Proteomes" id="UP000472268">
    <property type="component" value="Chromosome 8"/>
</dbReference>
<evidence type="ECO:0000313" key="14">
    <source>
        <dbReference type="Ensembl" id="ENSSSUP00005022990.1"/>
    </source>
</evidence>
<feature type="domain" description="C3H1-type" evidence="13">
    <location>
        <begin position="90"/>
        <end position="117"/>
    </location>
</feature>
<keyword evidence="3 11" id="KW-0507">mRNA processing</keyword>
<evidence type="ECO:0000256" key="8">
    <source>
        <dbReference type="ARBA" id="ARBA00022884"/>
    </source>
</evidence>
<accession>A0A673UP90</accession>
<dbReference type="PANTHER" id="PTHR23102">
    <property type="entry name" value="CLEAVAGE AND POLYADENYLATION SPECIFICITY FACTOR SUBUNIT 4-RELATED"/>
    <property type="match status" value="1"/>
</dbReference>
<evidence type="ECO:0000256" key="9">
    <source>
        <dbReference type="ARBA" id="ARBA00023242"/>
    </source>
</evidence>
<keyword evidence="7 10" id="KW-0862">Zinc</keyword>
<comment type="subunit">
    <text evidence="11">Component of the cleavage and polyadenylation specificity factor (CPSF) complex.</text>
</comment>
<dbReference type="GO" id="GO:0008270">
    <property type="term" value="F:zinc ion binding"/>
    <property type="evidence" value="ECO:0007669"/>
    <property type="project" value="UniProtKB-KW"/>
</dbReference>
<reference evidence="14" key="3">
    <citation type="submission" date="2025-09" db="UniProtKB">
        <authorList>
            <consortium name="Ensembl"/>
        </authorList>
    </citation>
    <scope>IDENTIFICATION</scope>
</reference>
<dbReference type="PANTHER" id="PTHR23102:SF18">
    <property type="entry name" value="CLEAVAGE AND POLYADENYLATION SPECIFICITY FACTOR SUBUNIT 4"/>
    <property type="match status" value="1"/>
</dbReference>
<dbReference type="FunFam" id="4.10.1000.10:FF:000005">
    <property type="entry name" value="cleavage and polyadenylation specificity factor subunit 4"/>
    <property type="match status" value="1"/>
</dbReference>
<comment type="subcellular location">
    <subcellularLocation>
        <location evidence="1 11">Nucleus</location>
    </subcellularLocation>
</comment>
<dbReference type="SMART" id="SM00356">
    <property type="entry name" value="ZnF_C3H1"/>
    <property type="match status" value="4"/>
</dbReference>
<dbReference type="InterPro" id="IPR036855">
    <property type="entry name" value="Znf_CCCH_sf"/>
</dbReference>
<dbReference type="InterPro" id="IPR045348">
    <property type="entry name" value="CPSF4/Yth1"/>
</dbReference>
<dbReference type="AlphaFoldDB" id="A0A673UP90"/>
<feature type="zinc finger region" description="C3H1-type" evidence="10">
    <location>
        <begin position="90"/>
        <end position="117"/>
    </location>
</feature>
<feature type="zinc finger region" description="C3H1-type" evidence="10">
    <location>
        <begin position="62"/>
        <end position="89"/>
    </location>
</feature>
<gene>
    <name evidence="14" type="primary">CPSF4</name>
</gene>
<reference evidence="14" key="2">
    <citation type="submission" date="2025-08" db="UniProtKB">
        <authorList>
            <consortium name="Ensembl"/>
        </authorList>
    </citation>
    <scope>IDENTIFICATION</scope>
</reference>
<proteinExistence type="inferred from homology"/>
<evidence type="ECO:0000256" key="11">
    <source>
        <dbReference type="RuleBase" id="RU369008"/>
    </source>
</evidence>
<comment type="similarity">
    <text evidence="11">Belongs to the CPSF4/YTH1 family.</text>
</comment>
<evidence type="ECO:0000259" key="13">
    <source>
        <dbReference type="PROSITE" id="PS50103"/>
    </source>
</evidence>
<dbReference type="SUPFAM" id="SSF90229">
    <property type="entry name" value="CCCH zinc finger"/>
    <property type="match status" value="1"/>
</dbReference>
<evidence type="ECO:0000256" key="3">
    <source>
        <dbReference type="ARBA" id="ARBA00022664"/>
    </source>
</evidence>
<protein>
    <recommendedName>
        <fullName evidence="2 11">Cleavage and polyadenylation specificity factor subunit 4</fullName>
        <shortName evidence="11">CPSF 30 kDa subunit</shortName>
    </recommendedName>
    <alternativeName>
        <fullName evidence="11">Cleavage and polyadenylation specificity factor 30 kDa subunit</fullName>
    </alternativeName>
</protein>
<dbReference type="InterPro" id="IPR041686">
    <property type="entry name" value="Znf-CCCH_3"/>
</dbReference>
<name>A0A673UP90_SURSU</name>